<dbReference type="InterPro" id="IPR035906">
    <property type="entry name" value="MetI-like_sf"/>
</dbReference>
<name>A0A5B2V8G1_9HYPH</name>
<evidence type="ECO:0000256" key="1">
    <source>
        <dbReference type="ARBA" id="ARBA00004651"/>
    </source>
</evidence>
<feature type="transmembrane region" description="Helical" evidence="7">
    <location>
        <begin position="117"/>
        <end position="138"/>
    </location>
</feature>
<evidence type="ECO:0000256" key="3">
    <source>
        <dbReference type="ARBA" id="ARBA00022475"/>
    </source>
</evidence>
<dbReference type="CDD" id="cd06261">
    <property type="entry name" value="TM_PBP2"/>
    <property type="match status" value="1"/>
</dbReference>
<reference evidence="9 10" key="2">
    <citation type="submission" date="2019-09" db="EMBL/GenBank/DDBJ databases">
        <authorList>
            <person name="Jin C."/>
        </authorList>
    </citation>
    <scope>NUCLEOTIDE SEQUENCE [LARGE SCALE GENOMIC DNA]</scope>
    <source>
        <strain evidence="9 10">BN140002</strain>
    </source>
</reference>
<feature type="transmembrane region" description="Helical" evidence="7">
    <location>
        <begin position="78"/>
        <end position="105"/>
    </location>
</feature>
<keyword evidence="3" id="KW-1003">Cell membrane</keyword>
<evidence type="ECO:0000313" key="9">
    <source>
        <dbReference type="EMBL" id="KAA2234855.1"/>
    </source>
</evidence>
<evidence type="ECO:0000259" key="8">
    <source>
        <dbReference type="PROSITE" id="PS50928"/>
    </source>
</evidence>
<dbReference type="InterPro" id="IPR000515">
    <property type="entry name" value="MetI-like"/>
</dbReference>
<comment type="caution">
    <text evidence="9">The sequence shown here is derived from an EMBL/GenBank/DDBJ whole genome shotgun (WGS) entry which is preliminary data.</text>
</comment>
<feature type="transmembrane region" description="Helical" evidence="7">
    <location>
        <begin position="150"/>
        <end position="171"/>
    </location>
</feature>
<dbReference type="GO" id="GO:0005886">
    <property type="term" value="C:plasma membrane"/>
    <property type="evidence" value="ECO:0007669"/>
    <property type="project" value="UniProtKB-SubCell"/>
</dbReference>
<dbReference type="RefSeq" id="WP_149821817.1">
    <property type="nucleotide sequence ID" value="NZ_VUOA01000041.1"/>
</dbReference>
<dbReference type="AlphaFoldDB" id="A0A5B2V8G1"/>
<feature type="transmembrane region" description="Helical" evidence="7">
    <location>
        <begin position="252"/>
        <end position="271"/>
    </location>
</feature>
<dbReference type="PROSITE" id="PS50928">
    <property type="entry name" value="ABC_TM1"/>
    <property type="match status" value="1"/>
</dbReference>
<protein>
    <submittedName>
        <fullName evidence="9">Carbohydrate ABC transporter permease</fullName>
    </submittedName>
</protein>
<evidence type="ECO:0000256" key="5">
    <source>
        <dbReference type="ARBA" id="ARBA00022989"/>
    </source>
</evidence>
<keyword evidence="5 7" id="KW-1133">Transmembrane helix</keyword>
<dbReference type="PANTHER" id="PTHR43744">
    <property type="entry name" value="ABC TRANSPORTER PERMEASE PROTEIN MG189-RELATED-RELATED"/>
    <property type="match status" value="1"/>
</dbReference>
<evidence type="ECO:0000256" key="7">
    <source>
        <dbReference type="RuleBase" id="RU363032"/>
    </source>
</evidence>
<comment type="similarity">
    <text evidence="7">Belongs to the binding-protein-dependent transport system permease family.</text>
</comment>
<evidence type="ECO:0000256" key="2">
    <source>
        <dbReference type="ARBA" id="ARBA00022448"/>
    </source>
</evidence>
<gene>
    <name evidence="9" type="ORF">F0L46_22420</name>
</gene>
<sequence length="286" mass="31888">MSQAALDADQPWRQRLAASPGRVLAWTLLVLGAIVMMTPLAYMVATSLKPPHEVYEINIVPIEPTFENYTYILGNSPFGLWFVNSLVTSTLVTLSVLFFDSLIGYTLAKFTFRGRNLVFIAILTTLMIPTEMLIVPWYVMAKNFGWLNSYWGIMFPGLMTGFGVFLMRQFFMGVPDDYIHAARIDGLGEFAIFWQIALPLVTPALSALAIFTFLGNWTAFLWPLIVTSSRELYTLPVGLASFSNENLTAWELVMAGATIATLPTLVVFVVFQRYIIRGVVLAGLKG</sequence>
<dbReference type="SUPFAM" id="SSF161098">
    <property type="entry name" value="MetI-like"/>
    <property type="match status" value="1"/>
</dbReference>
<reference evidence="9 10" key="1">
    <citation type="submission" date="2019-09" db="EMBL/GenBank/DDBJ databases">
        <title>Salinarimonas rosea gen. nov., sp. nov., a new member of the a-2 subgroup of the Proteobacteria.</title>
        <authorList>
            <person name="Liu J."/>
        </authorList>
    </citation>
    <scope>NUCLEOTIDE SEQUENCE [LARGE SCALE GENOMIC DNA]</scope>
    <source>
        <strain evidence="9 10">BN140002</strain>
    </source>
</reference>
<comment type="subcellular location">
    <subcellularLocation>
        <location evidence="1 7">Cell membrane</location>
        <topology evidence="1 7">Multi-pass membrane protein</topology>
    </subcellularLocation>
</comment>
<evidence type="ECO:0000313" key="10">
    <source>
        <dbReference type="Proteomes" id="UP000323142"/>
    </source>
</evidence>
<feature type="domain" description="ABC transmembrane type-1" evidence="8">
    <location>
        <begin position="82"/>
        <end position="271"/>
    </location>
</feature>
<feature type="transmembrane region" description="Helical" evidence="7">
    <location>
        <begin position="23"/>
        <end position="45"/>
    </location>
</feature>
<keyword evidence="4 7" id="KW-0812">Transmembrane</keyword>
<evidence type="ECO:0000256" key="6">
    <source>
        <dbReference type="ARBA" id="ARBA00023136"/>
    </source>
</evidence>
<dbReference type="Gene3D" id="1.10.3720.10">
    <property type="entry name" value="MetI-like"/>
    <property type="match status" value="1"/>
</dbReference>
<dbReference type="PANTHER" id="PTHR43744:SF12">
    <property type="entry name" value="ABC TRANSPORTER PERMEASE PROTEIN MG189-RELATED"/>
    <property type="match status" value="1"/>
</dbReference>
<feature type="transmembrane region" description="Helical" evidence="7">
    <location>
        <begin position="192"/>
        <end position="214"/>
    </location>
</feature>
<dbReference type="GO" id="GO:0055085">
    <property type="term" value="P:transmembrane transport"/>
    <property type="evidence" value="ECO:0007669"/>
    <property type="project" value="InterPro"/>
</dbReference>
<dbReference type="EMBL" id="VUOA01000041">
    <property type="protein sequence ID" value="KAA2234855.1"/>
    <property type="molecule type" value="Genomic_DNA"/>
</dbReference>
<keyword evidence="10" id="KW-1185">Reference proteome</keyword>
<keyword evidence="6 7" id="KW-0472">Membrane</keyword>
<dbReference type="Proteomes" id="UP000323142">
    <property type="component" value="Unassembled WGS sequence"/>
</dbReference>
<proteinExistence type="inferred from homology"/>
<dbReference type="OrthoDB" id="7942317at2"/>
<evidence type="ECO:0000256" key="4">
    <source>
        <dbReference type="ARBA" id="ARBA00022692"/>
    </source>
</evidence>
<organism evidence="9 10">
    <name type="scientific">Salinarimonas soli</name>
    <dbReference type="NCBI Taxonomy" id="1638099"/>
    <lineage>
        <taxon>Bacteria</taxon>
        <taxon>Pseudomonadati</taxon>
        <taxon>Pseudomonadota</taxon>
        <taxon>Alphaproteobacteria</taxon>
        <taxon>Hyphomicrobiales</taxon>
        <taxon>Salinarimonadaceae</taxon>
        <taxon>Salinarimonas</taxon>
    </lineage>
</organism>
<accession>A0A5B2V8G1</accession>
<dbReference type="Pfam" id="PF00528">
    <property type="entry name" value="BPD_transp_1"/>
    <property type="match status" value="1"/>
</dbReference>
<keyword evidence="2 7" id="KW-0813">Transport</keyword>